<dbReference type="GO" id="GO:0005952">
    <property type="term" value="C:cAMP-dependent protein kinase complex"/>
    <property type="evidence" value="ECO:0007669"/>
    <property type="project" value="InterPro"/>
</dbReference>
<organism evidence="2 3">
    <name type="scientific">Stentor coeruleus</name>
    <dbReference type="NCBI Taxonomy" id="5963"/>
    <lineage>
        <taxon>Eukaryota</taxon>
        <taxon>Sar</taxon>
        <taxon>Alveolata</taxon>
        <taxon>Ciliophora</taxon>
        <taxon>Postciliodesmatophora</taxon>
        <taxon>Heterotrichea</taxon>
        <taxon>Heterotrichida</taxon>
        <taxon>Stentoridae</taxon>
        <taxon>Stentor</taxon>
    </lineage>
</organism>
<feature type="domain" description="Cyclic nucleotide-binding" evidence="1">
    <location>
        <begin position="148"/>
        <end position="263"/>
    </location>
</feature>
<dbReference type="OrthoDB" id="10264606at2759"/>
<protein>
    <recommendedName>
        <fullName evidence="1">Cyclic nucleotide-binding domain-containing protein</fullName>
    </recommendedName>
</protein>
<dbReference type="InterPro" id="IPR000595">
    <property type="entry name" value="cNMP-bd_dom"/>
</dbReference>
<dbReference type="GO" id="GO:0004862">
    <property type="term" value="F:cAMP-dependent protein kinase inhibitor activity"/>
    <property type="evidence" value="ECO:0007669"/>
    <property type="project" value="TreeGrafter"/>
</dbReference>
<feature type="domain" description="Cyclic nucleotide-binding" evidence="1">
    <location>
        <begin position="266"/>
        <end position="406"/>
    </location>
</feature>
<dbReference type="PANTHER" id="PTHR11635:SF152">
    <property type="entry name" value="CAMP-DEPENDENT PROTEIN KINASE TYPE I REGULATORY SUBUNIT-RELATED"/>
    <property type="match status" value="1"/>
</dbReference>
<dbReference type="GO" id="GO:0034236">
    <property type="term" value="F:protein kinase A catalytic subunit binding"/>
    <property type="evidence" value="ECO:0007669"/>
    <property type="project" value="TreeGrafter"/>
</dbReference>
<dbReference type="SUPFAM" id="SSF51206">
    <property type="entry name" value="cAMP-binding domain-like"/>
    <property type="match status" value="2"/>
</dbReference>
<dbReference type="Pfam" id="PF00027">
    <property type="entry name" value="cNMP_binding"/>
    <property type="match status" value="2"/>
</dbReference>
<dbReference type="InterPro" id="IPR018490">
    <property type="entry name" value="cNMP-bd_dom_sf"/>
</dbReference>
<dbReference type="EMBL" id="MPUH01001081">
    <property type="protein sequence ID" value="OMJ70501.1"/>
    <property type="molecule type" value="Genomic_DNA"/>
</dbReference>
<dbReference type="InterPro" id="IPR018488">
    <property type="entry name" value="cNMP-bd_CS"/>
</dbReference>
<gene>
    <name evidence="2" type="ORF">SteCoe_31497</name>
</gene>
<dbReference type="Gene3D" id="2.60.120.10">
    <property type="entry name" value="Jelly Rolls"/>
    <property type="match status" value="2"/>
</dbReference>
<accession>A0A1R2B164</accession>
<dbReference type="InterPro" id="IPR050503">
    <property type="entry name" value="cAMP-dep_PK_reg_su-like"/>
</dbReference>
<sequence>MYINSSIRKSISLTRVPGKVHESEILNLRKGSMIQKSFSIISKNTNLSSLHKRVRTNSEIISIFDPSQPKSISQKSPVKHNTKKISQSIESPGNIFPQWLTAREDFQKKLSEINEEVSNLTRIVSKHSLYRNENEKAALYQWVSNAKFFKTLSQFIVRDLSDSLHCLQLKKGEIVFKQDTIGDRLYMVYKGIVGIYIGKDRVAHYEEGGYFGELALDKETARAADAVAETDVVLFTLTDLDYKRTLFSYENLEKQNNMKILINIPFFSSLGYLKMQNILNSCASSTFHKDEVIYESGHSSHSFFIVKTGKVEIQIYIDVENTNKWPIGSHMWNIRKVKSKYAHPLKMIKEGEYFGEWEMLNKENRKTRAVALERSMCLMLNQKEFDACMGHYDEMLIKKINEEYKFNIEKSEGEFESNINKKKKLRSLFPKSQSITSEKTKKLRGSILIKSDQEASLLKKRMILNITKNKTKDLKSMKDLKSLKDLKNFNDLKSLKELKDSKELKSLRDFGNHRAFKSFDSNILPSNN</sequence>
<evidence type="ECO:0000313" key="3">
    <source>
        <dbReference type="Proteomes" id="UP000187209"/>
    </source>
</evidence>
<dbReference type="GO" id="GO:0005829">
    <property type="term" value="C:cytosol"/>
    <property type="evidence" value="ECO:0007669"/>
    <property type="project" value="TreeGrafter"/>
</dbReference>
<dbReference type="CDD" id="cd00038">
    <property type="entry name" value="CAP_ED"/>
    <property type="match status" value="2"/>
</dbReference>
<dbReference type="Proteomes" id="UP000187209">
    <property type="component" value="Unassembled WGS sequence"/>
</dbReference>
<dbReference type="AlphaFoldDB" id="A0A1R2B164"/>
<comment type="caution">
    <text evidence="2">The sequence shown here is derived from an EMBL/GenBank/DDBJ whole genome shotgun (WGS) entry which is preliminary data.</text>
</comment>
<evidence type="ECO:0000259" key="1">
    <source>
        <dbReference type="PROSITE" id="PS50042"/>
    </source>
</evidence>
<dbReference type="InterPro" id="IPR014710">
    <property type="entry name" value="RmlC-like_jellyroll"/>
</dbReference>
<dbReference type="PROSITE" id="PS50042">
    <property type="entry name" value="CNMP_BINDING_3"/>
    <property type="match status" value="2"/>
</dbReference>
<dbReference type="PANTHER" id="PTHR11635">
    <property type="entry name" value="CAMP-DEPENDENT PROTEIN KINASE REGULATORY CHAIN"/>
    <property type="match status" value="1"/>
</dbReference>
<reference evidence="2 3" key="1">
    <citation type="submission" date="2016-11" db="EMBL/GenBank/DDBJ databases">
        <title>The macronuclear genome of Stentor coeruleus: a giant cell with tiny introns.</title>
        <authorList>
            <person name="Slabodnick M."/>
            <person name="Ruby J.G."/>
            <person name="Reiff S.B."/>
            <person name="Swart E.C."/>
            <person name="Gosai S."/>
            <person name="Prabakaran S."/>
            <person name="Witkowska E."/>
            <person name="Larue G.E."/>
            <person name="Fisher S."/>
            <person name="Freeman R.M."/>
            <person name="Gunawardena J."/>
            <person name="Chu W."/>
            <person name="Stover N.A."/>
            <person name="Gregory B.D."/>
            <person name="Nowacki M."/>
            <person name="Derisi J."/>
            <person name="Roy S.W."/>
            <person name="Marshall W.F."/>
            <person name="Sood P."/>
        </authorList>
    </citation>
    <scope>NUCLEOTIDE SEQUENCE [LARGE SCALE GENOMIC DNA]</scope>
    <source>
        <strain evidence="2">WM001</strain>
    </source>
</reference>
<name>A0A1R2B164_9CILI</name>
<dbReference type="PRINTS" id="PR00103">
    <property type="entry name" value="CAMPKINASE"/>
</dbReference>
<evidence type="ECO:0000313" key="2">
    <source>
        <dbReference type="EMBL" id="OMJ70501.1"/>
    </source>
</evidence>
<dbReference type="PROSITE" id="PS00889">
    <property type="entry name" value="CNMP_BINDING_2"/>
    <property type="match status" value="1"/>
</dbReference>
<dbReference type="GO" id="GO:0030552">
    <property type="term" value="F:cAMP binding"/>
    <property type="evidence" value="ECO:0007669"/>
    <property type="project" value="TreeGrafter"/>
</dbReference>
<proteinExistence type="predicted"/>
<keyword evidence="3" id="KW-1185">Reference proteome</keyword>
<dbReference type="SMART" id="SM00100">
    <property type="entry name" value="cNMP"/>
    <property type="match status" value="2"/>
</dbReference>